<evidence type="ECO:0000313" key="4">
    <source>
        <dbReference type="Proteomes" id="UP000183315"/>
    </source>
</evidence>
<evidence type="ECO:0000259" key="2">
    <source>
        <dbReference type="SMART" id="SM00278"/>
    </source>
</evidence>
<organism evidence="3 4">
    <name type="scientific">Demequina mangrovi</name>
    <dbReference type="NCBI Taxonomy" id="1043493"/>
    <lineage>
        <taxon>Bacteria</taxon>
        <taxon>Bacillati</taxon>
        <taxon>Actinomycetota</taxon>
        <taxon>Actinomycetes</taxon>
        <taxon>Micrococcales</taxon>
        <taxon>Demequinaceae</taxon>
        <taxon>Demequina</taxon>
    </lineage>
</organism>
<gene>
    <name evidence="3" type="ORF">SAMN05421637_0568</name>
</gene>
<dbReference type="GO" id="GO:0015627">
    <property type="term" value="C:type II protein secretion system complex"/>
    <property type="evidence" value="ECO:0007669"/>
    <property type="project" value="TreeGrafter"/>
</dbReference>
<dbReference type="GO" id="GO:0015628">
    <property type="term" value="P:protein secretion by the type II secretion system"/>
    <property type="evidence" value="ECO:0007669"/>
    <property type="project" value="TreeGrafter"/>
</dbReference>
<dbReference type="Pfam" id="PF10531">
    <property type="entry name" value="SLBB"/>
    <property type="match status" value="1"/>
</dbReference>
<dbReference type="AlphaFoldDB" id="A0A1H6V3H4"/>
<dbReference type="PANTHER" id="PTHR21180">
    <property type="entry name" value="ENDONUCLEASE/EXONUCLEASE/PHOSPHATASE FAMILY DOMAIN-CONTAINING PROTEIN 1"/>
    <property type="match status" value="1"/>
</dbReference>
<accession>A0A1H6V3H4</accession>
<dbReference type="SUPFAM" id="SSF47781">
    <property type="entry name" value="RuvA domain 2-like"/>
    <property type="match status" value="1"/>
</dbReference>
<dbReference type="InterPro" id="IPR003583">
    <property type="entry name" value="Hlx-hairpin-Hlx_DNA-bd_motif"/>
</dbReference>
<keyword evidence="4" id="KW-1185">Reference proteome</keyword>
<dbReference type="Gene3D" id="3.10.560.10">
    <property type="entry name" value="Outer membrane lipoprotein wza domain like"/>
    <property type="match status" value="1"/>
</dbReference>
<keyword evidence="1" id="KW-0812">Transmembrane</keyword>
<dbReference type="PANTHER" id="PTHR21180:SF32">
    <property type="entry name" value="ENDONUCLEASE_EXONUCLEASE_PHOSPHATASE FAMILY DOMAIN-CONTAINING PROTEIN 1"/>
    <property type="match status" value="1"/>
</dbReference>
<sequence length="237" mass="23352">MDPSEDVRTRWTVGVREAAARAYAAGHGSDPPEPRATRWRLDPRTALSAIAAIALLAAVAWWGLRGEPAAPLVGEASASPGESATPTGSDARAATVVVHVSGAVAEPGLVTVPSDARVVDAVLAAGGLGRKADESSVNLARPVVDGEHIIVGAVVEEGATGGGAGAAAAGAAAGARVNLNSADAAALEALPGIGPVLAARIVADREAHGPFLTLEDLARVSGVGPAVVASLEEVATT</sequence>
<dbReference type="Gene3D" id="1.10.150.320">
    <property type="entry name" value="Photosystem II 12 kDa extrinsic protein"/>
    <property type="match status" value="1"/>
</dbReference>
<protein>
    <submittedName>
        <fullName evidence="3">Competence protein ComEA</fullName>
    </submittedName>
</protein>
<dbReference type="eggNOG" id="COG1555">
    <property type="taxonomic scope" value="Bacteria"/>
</dbReference>
<dbReference type="EMBL" id="FNZI01000001">
    <property type="protein sequence ID" value="SEI96377.1"/>
    <property type="molecule type" value="Genomic_DNA"/>
</dbReference>
<keyword evidence="1" id="KW-1133">Transmembrane helix</keyword>
<reference evidence="4" key="1">
    <citation type="submission" date="2016-10" db="EMBL/GenBank/DDBJ databases">
        <authorList>
            <person name="Varghese N."/>
        </authorList>
    </citation>
    <scope>NUCLEOTIDE SEQUENCE [LARGE SCALE GENOMIC DNA]</scope>
    <source>
        <strain evidence="4">DSM 24868</strain>
    </source>
</reference>
<dbReference type="Pfam" id="PF12836">
    <property type="entry name" value="HHH_3"/>
    <property type="match status" value="1"/>
</dbReference>
<feature type="domain" description="Helix-hairpin-helix DNA-binding motif class 1" evidence="2">
    <location>
        <begin position="215"/>
        <end position="234"/>
    </location>
</feature>
<evidence type="ECO:0000256" key="1">
    <source>
        <dbReference type="SAM" id="Phobius"/>
    </source>
</evidence>
<dbReference type="InterPro" id="IPR019554">
    <property type="entry name" value="Soluble_ligand-bd"/>
</dbReference>
<dbReference type="GO" id="GO:0003677">
    <property type="term" value="F:DNA binding"/>
    <property type="evidence" value="ECO:0007669"/>
    <property type="project" value="InterPro"/>
</dbReference>
<dbReference type="GO" id="GO:0006281">
    <property type="term" value="P:DNA repair"/>
    <property type="evidence" value="ECO:0007669"/>
    <property type="project" value="InterPro"/>
</dbReference>
<dbReference type="SMART" id="SM00278">
    <property type="entry name" value="HhH1"/>
    <property type="match status" value="2"/>
</dbReference>
<evidence type="ECO:0000313" key="3">
    <source>
        <dbReference type="EMBL" id="SEI96377.1"/>
    </source>
</evidence>
<feature type="domain" description="Helix-hairpin-helix DNA-binding motif class 1" evidence="2">
    <location>
        <begin position="185"/>
        <end position="204"/>
    </location>
</feature>
<name>A0A1H6V3H4_9MICO</name>
<dbReference type="InterPro" id="IPR051675">
    <property type="entry name" value="Endo/Exo/Phosphatase_dom_1"/>
</dbReference>
<proteinExistence type="predicted"/>
<dbReference type="STRING" id="1043493.SAMN05421637_0568"/>
<keyword evidence="1" id="KW-0472">Membrane</keyword>
<dbReference type="OrthoDB" id="9758724at2"/>
<feature type="transmembrane region" description="Helical" evidence="1">
    <location>
        <begin position="45"/>
        <end position="64"/>
    </location>
</feature>
<dbReference type="RefSeq" id="WP_052405531.1">
    <property type="nucleotide sequence ID" value="NZ_BBLU01000002.1"/>
</dbReference>
<dbReference type="Proteomes" id="UP000183315">
    <property type="component" value="Unassembled WGS sequence"/>
</dbReference>
<dbReference type="InterPro" id="IPR010994">
    <property type="entry name" value="RuvA_2-like"/>
</dbReference>